<dbReference type="Proteomes" id="UP000294292">
    <property type="component" value="Chromosome"/>
</dbReference>
<keyword evidence="2 5" id="KW-0418">Kinase</keyword>
<dbReference type="Pfam" id="PF03976">
    <property type="entry name" value="PPK2"/>
    <property type="match status" value="1"/>
</dbReference>
<gene>
    <name evidence="5" type="ORF">E2636_03895</name>
</gene>
<evidence type="ECO:0000313" key="6">
    <source>
        <dbReference type="Proteomes" id="UP000294292"/>
    </source>
</evidence>
<dbReference type="AlphaFoldDB" id="A0A4P6ZVS6"/>
<dbReference type="EMBL" id="CP038015">
    <property type="protein sequence ID" value="QBP40343.1"/>
    <property type="molecule type" value="Genomic_DNA"/>
</dbReference>
<evidence type="ECO:0000256" key="1">
    <source>
        <dbReference type="ARBA" id="ARBA00022679"/>
    </source>
</evidence>
<dbReference type="KEGG" id="panc:E2636_03895"/>
<dbReference type="Gene3D" id="3.40.50.300">
    <property type="entry name" value="P-loop containing nucleotide triphosphate hydrolases"/>
    <property type="match status" value="1"/>
</dbReference>
<sequence>MNIRLNELLMDQQYENKKKYNKELKQLQFDMLNVQQHLFNEKVGLVLVFEGMDAAGKGGAIKRLSERLDPRGLRVHPIAAPQPHELRFHYLQRFWRKLPQHGQISIFDRSWYGRVLVERIEGFATKPQWKRAYKEITDFEKMLTDESYIVVKCWLHITQDEQLKRFEERRIDPNKQWKLTDEDWRNREKWTSYIEAAEEMFEKTNINYAPWIVVEANDKKYARIVVLKRILEHIMQVCVEKGIPVNSHHDVSQGEDA</sequence>
<protein>
    <submittedName>
        <fullName evidence="5">Polyphosphate kinase</fullName>
    </submittedName>
</protein>
<name>A0A4P6ZVS6_9BACL</name>
<dbReference type="RefSeq" id="WP_134209077.1">
    <property type="nucleotide sequence ID" value="NZ_CP038015.1"/>
</dbReference>
<reference evidence="5 6" key="1">
    <citation type="submission" date="2019-03" db="EMBL/GenBank/DDBJ databases">
        <title>Complete genome sequence of Paenisporosarcina antarctica CGMCC 1.6503T.</title>
        <authorList>
            <person name="Rong J.-C."/>
            <person name="Chi N.-Y."/>
            <person name="Zhang Q.-F."/>
        </authorList>
    </citation>
    <scope>NUCLEOTIDE SEQUENCE [LARGE SCALE GENOMIC DNA]</scope>
    <source>
        <strain evidence="5 6">CGMCC 1.6503</strain>
    </source>
</reference>
<dbReference type="PANTHER" id="PTHR34383">
    <property type="entry name" value="POLYPHOSPHATE:AMP PHOSPHOTRANSFERASE-RELATED"/>
    <property type="match status" value="1"/>
</dbReference>
<dbReference type="InterPro" id="IPR022488">
    <property type="entry name" value="PPK2-related"/>
</dbReference>
<evidence type="ECO:0000256" key="3">
    <source>
        <dbReference type="SAM" id="Coils"/>
    </source>
</evidence>
<proteinExistence type="predicted"/>
<dbReference type="OrthoDB" id="9775224at2"/>
<dbReference type="InterPro" id="IPR016898">
    <property type="entry name" value="Polyphosphate_phosphotransfera"/>
</dbReference>
<feature type="coiled-coil region" evidence="3">
    <location>
        <begin position="10"/>
        <end position="37"/>
    </location>
</feature>
<keyword evidence="1" id="KW-0808">Transferase</keyword>
<evidence type="ECO:0000313" key="5">
    <source>
        <dbReference type="EMBL" id="QBP40343.1"/>
    </source>
</evidence>
<evidence type="ECO:0000256" key="2">
    <source>
        <dbReference type="ARBA" id="ARBA00022777"/>
    </source>
</evidence>
<dbReference type="PANTHER" id="PTHR34383:SF3">
    <property type="entry name" value="POLYPHOSPHATE:AMP PHOSPHOTRANSFERASE"/>
    <property type="match status" value="1"/>
</dbReference>
<accession>A0A4P6ZVS6</accession>
<keyword evidence="3" id="KW-0175">Coiled coil</keyword>
<dbReference type="InterPro" id="IPR027417">
    <property type="entry name" value="P-loop_NTPase"/>
</dbReference>
<feature type="domain" description="Polyphosphate kinase-2-related" evidence="4">
    <location>
        <begin position="16"/>
        <end position="236"/>
    </location>
</feature>
<dbReference type="SUPFAM" id="SSF52540">
    <property type="entry name" value="P-loop containing nucleoside triphosphate hydrolases"/>
    <property type="match status" value="1"/>
</dbReference>
<evidence type="ECO:0000259" key="4">
    <source>
        <dbReference type="Pfam" id="PF03976"/>
    </source>
</evidence>
<organism evidence="5 6">
    <name type="scientific">Paenisporosarcina antarctica</name>
    <dbReference type="NCBI Taxonomy" id="417367"/>
    <lineage>
        <taxon>Bacteria</taxon>
        <taxon>Bacillati</taxon>
        <taxon>Bacillota</taxon>
        <taxon>Bacilli</taxon>
        <taxon>Bacillales</taxon>
        <taxon>Caryophanaceae</taxon>
        <taxon>Paenisporosarcina</taxon>
    </lineage>
</organism>
<dbReference type="GO" id="GO:0008976">
    <property type="term" value="F:polyphosphate kinase activity"/>
    <property type="evidence" value="ECO:0007669"/>
    <property type="project" value="InterPro"/>
</dbReference>
<keyword evidence="6" id="KW-1185">Reference proteome</keyword>
<dbReference type="PIRSF" id="PIRSF028756">
    <property type="entry name" value="PPK2_prd"/>
    <property type="match status" value="1"/>
</dbReference>